<accession>A0A026VUF6</accession>
<dbReference type="AlphaFoldDB" id="A0A026VUF6"/>
<evidence type="ECO:0000313" key="2">
    <source>
        <dbReference type="EMBL" id="EZA47300.1"/>
    </source>
</evidence>
<dbReference type="Proteomes" id="UP000053097">
    <property type="component" value="Unassembled WGS sequence"/>
</dbReference>
<organism evidence="2 3">
    <name type="scientific">Ooceraea biroi</name>
    <name type="common">Clonal raider ant</name>
    <name type="synonym">Cerapachys biroi</name>
    <dbReference type="NCBI Taxonomy" id="2015173"/>
    <lineage>
        <taxon>Eukaryota</taxon>
        <taxon>Metazoa</taxon>
        <taxon>Ecdysozoa</taxon>
        <taxon>Arthropoda</taxon>
        <taxon>Hexapoda</taxon>
        <taxon>Insecta</taxon>
        <taxon>Pterygota</taxon>
        <taxon>Neoptera</taxon>
        <taxon>Endopterygota</taxon>
        <taxon>Hymenoptera</taxon>
        <taxon>Apocrita</taxon>
        <taxon>Aculeata</taxon>
        <taxon>Formicoidea</taxon>
        <taxon>Formicidae</taxon>
        <taxon>Dorylinae</taxon>
        <taxon>Ooceraea</taxon>
    </lineage>
</organism>
<name>A0A026VUF6_OOCBI</name>
<evidence type="ECO:0000256" key="1">
    <source>
        <dbReference type="SAM" id="MobiDB-lite"/>
    </source>
</evidence>
<dbReference type="EMBL" id="KK107894">
    <property type="protein sequence ID" value="EZA47300.1"/>
    <property type="molecule type" value="Genomic_DNA"/>
</dbReference>
<keyword evidence="3" id="KW-1185">Reference proteome</keyword>
<reference evidence="2 3" key="1">
    <citation type="journal article" date="2014" name="Curr. Biol.">
        <title>The genome of the clonal raider ant Cerapachys biroi.</title>
        <authorList>
            <person name="Oxley P.R."/>
            <person name="Ji L."/>
            <person name="Fetter-Pruneda I."/>
            <person name="McKenzie S.K."/>
            <person name="Li C."/>
            <person name="Hu H."/>
            <person name="Zhang G."/>
            <person name="Kronauer D.J."/>
        </authorList>
    </citation>
    <scope>NUCLEOTIDE SEQUENCE [LARGE SCALE GENOMIC DNA]</scope>
</reference>
<proteinExistence type="predicted"/>
<sequence>MKTLNNLVAGCKSRQEATLIDTRRRVPLHRSTARRVGVETRRGAAADNILVRSSFMTRGYEPGRAITPRGCQFLGAYRTINWKRDVCYLTPSSLAELGNPSFVPSSQRLLRTSKSRMKGDGKSAGKDMSSHGGSTMRPPITHWLKPSTERLMRPAYRRVRSDHSRWTGIIIRQRLPIGETSVGVAR</sequence>
<feature type="region of interest" description="Disordered" evidence="1">
    <location>
        <begin position="112"/>
        <end position="141"/>
    </location>
</feature>
<evidence type="ECO:0000313" key="3">
    <source>
        <dbReference type="Proteomes" id="UP000053097"/>
    </source>
</evidence>
<gene>
    <name evidence="2" type="ORF">X777_16339</name>
</gene>
<protein>
    <submittedName>
        <fullName evidence="2">Uncharacterized protein</fullName>
    </submittedName>
</protein>
<feature type="compositionally biased region" description="Basic and acidic residues" evidence="1">
    <location>
        <begin position="117"/>
        <end position="129"/>
    </location>
</feature>